<evidence type="ECO:0000256" key="1">
    <source>
        <dbReference type="ARBA" id="ARBA00001968"/>
    </source>
</evidence>
<reference evidence="10" key="1">
    <citation type="submission" date="2025-08" db="UniProtKB">
        <authorList>
            <consortium name="RefSeq"/>
        </authorList>
    </citation>
    <scope>IDENTIFICATION</scope>
    <source>
        <tissue evidence="10">Whole organism</tissue>
    </source>
</reference>
<proteinExistence type="inferred from homology"/>
<evidence type="ECO:0000313" key="10">
    <source>
        <dbReference type="RefSeq" id="XP_052131642.1"/>
    </source>
</evidence>
<evidence type="ECO:0000256" key="5">
    <source>
        <dbReference type="ARBA" id="ARBA00022723"/>
    </source>
</evidence>
<dbReference type="AlphaFoldDB" id="A0A9C6X9M6"/>
<dbReference type="GO" id="GO:0016787">
    <property type="term" value="F:hydrolase activity"/>
    <property type="evidence" value="ECO:0007669"/>
    <property type="project" value="UniProtKB-KW"/>
</dbReference>
<comment type="similarity">
    <text evidence="3">Belongs to the HARBI1 family.</text>
</comment>
<feature type="domain" description="DDE Tnp4" evidence="8">
    <location>
        <begin position="11"/>
        <end position="161"/>
    </location>
</feature>
<dbReference type="Proteomes" id="UP000504606">
    <property type="component" value="Unplaced"/>
</dbReference>
<dbReference type="GO" id="GO:0005634">
    <property type="term" value="C:nucleus"/>
    <property type="evidence" value="ECO:0007669"/>
    <property type="project" value="UniProtKB-SubCell"/>
</dbReference>
<keyword evidence="4" id="KW-0540">Nuclease</keyword>
<dbReference type="Pfam" id="PF13359">
    <property type="entry name" value="DDE_Tnp_4"/>
    <property type="match status" value="1"/>
</dbReference>
<comment type="subcellular location">
    <subcellularLocation>
        <location evidence="2">Nucleus</location>
    </subcellularLocation>
</comment>
<name>A0A9C6X9M6_FRAOC</name>
<evidence type="ECO:0000259" key="8">
    <source>
        <dbReference type="Pfam" id="PF13359"/>
    </source>
</evidence>
<dbReference type="InterPro" id="IPR027806">
    <property type="entry name" value="HARBI1_dom"/>
</dbReference>
<evidence type="ECO:0000256" key="6">
    <source>
        <dbReference type="ARBA" id="ARBA00022801"/>
    </source>
</evidence>
<evidence type="ECO:0000256" key="4">
    <source>
        <dbReference type="ARBA" id="ARBA00022722"/>
    </source>
</evidence>
<organism evidence="9 10">
    <name type="scientific">Frankliniella occidentalis</name>
    <name type="common">Western flower thrips</name>
    <name type="synonym">Euthrips occidentalis</name>
    <dbReference type="NCBI Taxonomy" id="133901"/>
    <lineage>
        <taxon>Eukaryota</taxon>
        <taxon>Metazoa</taxon>
        <taxon>Ecdysozoa</taxon>
        <taxon>Arthropoda</taxon>
        <taxon>Hexapoda</taxon>
        <taxon>Insecta</taxon>
        <taxon>Pterygota</taxon>
        <taxon>Neoptera</taxon>
        <taxon>Paraneoptera</taxon>
        <taxon>Thysanoptera</taxon>
        <taxon>Terebrantia</taxon>
        <taxon>Thripoidea</taxon>
        <taxon>Thripidae</taxon>
        <taxon>Frankliniella</taxon>
    </lineage>
</organism>
<gene>
    <name evidence="10" type="primary">LOC127751711</name>
</gene>
<evidence type="ECO:0000256" key="7">
    <source>
        <dbReference type="ARBA" id="ARBA00023242"/>
    </source>
</evidence>
<dbReference type="RefSeq" id="XP_052131642.1">
    <property type="nucleotide sequence ID" value="XM_052275682.1"/>
</dbReference>
<evidence type="ECO:0000256" key="3">
    <source>
        <dbReference type="ARBA" id="ARBA00006958"/>
    </source>
</evidence>
<comment type="cofactor">
    <cofactor evidence="1">
        <name>a divalent metal cation</name>
        <dbReference type="ChEBI" id="CHEBI:60240"/>
    </cofactor>
</comment>
<accession>A0A9C6X9M6</accession>
<dbReference type="PANTHER" id="PTHR22930">
    <property type="match status" value="1"/>
</dbReference>
<keyword evidence="5" id="KW-0479">Metal-binding</keyword>
<dbReference type="GO" id="GO:0046872">
    <property type="term" value="F:metal ion binding"/>
    <property type="evidence" value="ECO:0007669"/>
    <property type="project" value="UniProtKB-KW"/>
</dbReference>
<protein>
    <submittedName>
        <fullName evidence="10">Nuclease HARBI1</fullName>
    </submittedName>
</protein>
<dbReference type="InterPro" id="IPR045249">
    <property type="entry name" value="HARBI1-like"/>
</dbReference>
<dbReference type="GO" id="GO:0004518">
    <property type="term" value="F:nuclease activity"/>
    <property type="evidence" value="ECO:0007669"/>
    <property type="project" value="UniProtKB-KW"/>
</dbReference>
<dbReference type="OrthoDB" id="8189124at2759"/>
<dbReference type="GeneID" id="127751711"/>
<keyword evidence="6" id="KW-0378">Hydrolase</keyword>
<keyword evidence="9" id="KW-1185">Reference proteome</keyword>
<sequence length="172" mass="19742">MWQFPMCMGAIDGKHCVFQKFATKGSEYYNYKGSHSIVLMAVCDAKYKFMNIGVGAKGREGDTGVLDRTEFGERFYDHKLDFPHRAYNADIDDVLNYVILGDGAFPLHPHMLKPFPQSQQYKPEEIVFNYRLSRARRVVENAFGILSARFRILRHTTIANETLAQNIQHDAS</sequence>
<evidence type="ECO:0000313" key="9">
    <source>
        <dbReference type="Proteomes" id="UP000504606"/>
    </source>
</evidence>
<keyword evidence="7" id="KW-0539">Nucleus</keyword>
<dbReference type="KEGG" id="foc:127751711"/>
<dbReference type="PANTHER" id="PTHR22930:SF269">
    <property type="entry name" value="NUCLEASE HARBI1-LIKE PROTEIN"/>
    <property type="match status" value="1"/>
</dbReference>
<evidence type="ECO:0000256" key="2">
    <source>
        <dbReference type="ARBA" id="ARBA00004123"/>
    </source>
</evidence>